<evidence type="ECO:0000256" key="19">
    <source>
        <dbReference type="ARBA" id="ARBA00076676"/>
    </source>
</evidence>
<evidence type="ECO:0000256" key="16">
    <source>
        <dbReference type="ARBA" id="ARBA00034329"/>
    </source>
</evidence>
<dbReference type="InterPro" id="IPR001675">
    <property type="entry name" value="Glyco_trans_29"/>
</dbReference>
<reference evidence="22" key="1">
    <citation type="submission" date="2015-12" db="EMBL/GenBank/DDBJ databases">
        <title>De novo transcriptome assembly of four potential Pierce s Disease insect vectors from Arizona vineyards.</title>
        <authorList>
            <person name="Tassone E.E."/>
        </authorList>
    </citation>
    <scope>NUCLEOTIDE SEQUENCE</scope>
</reference>
<evidence type="ECO:0000256" key="6">
    <source>
        <dbReference type="ARBA" id="ARBA00022676"/>
    </source>
</evidence>
<accession>A0A1B6DNN9</accession>
<evidence type="ECO:0000256" key="7">
    <source>
        <dbReference type="ARBA" id="ARBA00022679"/>
    </source>
</evidence>
<evidence type="ECO:0000256" key="17">
    <source>
        <dbReference type="ARBA" id="ARBA00069321"/>
    </source>
</evidence>
<keyword evidence="10 21" id="KW-1133">Transmembrane helix</keyword>
<evidence type="ECO:0000256" key="18">
    <source>
        <dbReference type="ARBA" id="ARBA00076526"/>
    </source>
</evidence>
<sequence length="433" mass="50304">MKAIAVSVWIFINLVFFGMCGYIYLLWSQYWLYISRQKQHQDELVRRSDTPLVDYFQEPIVFNEQLNQPISGNELRYKKTTLFKRKNKPRFARVQLTEPPTYRKNCSKCKNNLNRLSTFKDQLVVRFRQVLHEESNVFISKKDNPYGVKFSGRKIQADGKKPKTLICDLKQVLPKVNTISGFQTPFIGTDLGRLIPRNKLFSQNEHYNNCAIITNSGAFTGSRLGPLIDNHDLVLRFNHAPTKGYELDVGSKTSIRILNSQVVSKPEFNFLSSSMYRNIKLLAWDPCNYTTSLEKWRNKPDFDVFTPYMAHRRLNPNTNFHLVDPRDMWILWNYLQMYTSVRIRRNPPSSGFLGLALLLPYCSTINLFEYIPSMRLTKKCHYFDDSDDSSCTFGVWHPLAAEKLLSLNLNTASDETVFQAGYITVPGYNRLGC</sequence>
<evidence type="ECO:0000256" key="14">
    <source>
        <dbReference type="ARBA" id="ARBA00023180"/>
    </source>
</evidence>
<keyword evidence="6" id="KW-0328">Glycosyltransferase</keyword>
<evidence type="ECO:0000256" key="1">
    <source>
        <dbReference type="ARBA" id="ARBA00004447"/>
    </source>
</evidence>
<gene>
    <name evidence="22" type="ORF">g.8220</name>
</gene>
<dbReference type="Pfam" id="PF00777">
    <property type="entry name" value="Glyco_transf_29"/>
    <property type="match status" value="1"/>
</dbReference>
<dbReference type="InterPro" id="IPR038578">
    <property type="entry name" value="GT29-like_sf"/>
</dbReference>
<dbReference type="GO" id="GO:0097503">
    <property type="term" value="P:sialylation"/>
    <property type="evidence" value="ECO:0007669"/>
    <property type="project" value="TreeGrafter"/>
</dbReference>
<dbReference type="GO" id="GO:0003835">
    <property type="term" value="F:beta-galactoside alpha-2,6-sialyltransferase activity"/>
    <property type="evidence" value="ECO:0007669"/>
    <property type="project" value="UniProtKB-EC"/>
</dbReference>
<keyword evidence="9" id="KW-0735">Signal-anchor</keyword>
<comment type="subcellular location">
    <subcellularLocation>
        <location evidence="1">Golgi apparatus</location>
        <location evidence="1">Golgi stack membrane</location>
        <topology evidence="1">Single-pass type II membrane protein</topology>
    </subcellularLocation>
    <subcellularLocation>
        <location evidence="2">Secreted</location>
    </subcellularLocation>
</comment>
<dbReference type="FunFam" id="3.90.1480.20:FF:000012">
    <property type="entry name" value="ST6 beta-galactoside alpha-2,6-sialyltransferase 1"/>
    <property type="match status" value="1"/>
</dbReference>
<dbReference type="PANTHER" id="PTHR46059">
    <property type="entry name" value="BETA-GALACTOSIDE ALPHA-2,6-SIALYLTRANSFERASE"/>
    <property type="match status" value="1"/>
</dbReference>
<keyword evidence="11" id="KW-0333">Golgi apparatus</keyword>
<evidence type="ECO:0000256" key="9">
    <source>
        <dbReference type="ARBA" id="ARBA00022968"/>
    </source>
</evidence>
<protein>
    <recommendedName>
        <fullName evidence="17">Beta-galactoside alpha-2,6-sialyltransferase 1</fullName>
        <ecNumber evidence="16">2.4.3.1</ecNumber>
    </recommendedName>
    <alternativeName>
        <fullName evidence="20">CMP-N-acetylneuraminate-beta-galactosamide-alpha-2,6-sialyltransferase 1</fullName>
    </alternativeName>
    <alternativeName>
        <fullName evidence="19">ST6Gal I</fullName>
    </alternativeName>
    <alternativeName>
        <fullName evidence="18">Sialyltransferase 1</fullName>
    </alternativeName>
</protein>
<dbReference type="Gene3D" id="3.90.1480.20">
    <property type="entry name" value="Glycosyl transferase family 29"/>
    <property type="match status" value="1"/>
</dbReference>
<keyword evidence="5" id="KW-0964">Secreted</keyword>
<evidence type="ECO:0000256" key="21">
    <source>
        <dbReference type="SAM" id="Phobius"/>
    </source>
</evidence>
<evidence type="ECO:0000256" key="20">
    <source>
        <dbReference type="ARBA" id="ARBA00080062"/>
    </source>
</evidence>
<keyword evidence="8 21" id="KW-0812">Transmembrane</keyword>
<comment type="similarity">
    <text evidence="4">Belongs to the glycosyltransferase 29 family.</text>
</comment>
<organism evidence="22">
    <name type="scientific">Clastoptera arizonana</name>
    <name type="common">Arizona spittle bug</name>
    <dbReference type="NCBI Taxonomy" id="38151"/>
    <lineage>
        <taxon>Eukaryota</taxon>
        <taxon>Metazoa</taxon>
        <taxon>Ecdysozoa</taxon>
        <taxon>Arthropoda</taxon>
        <taxon>Hexapoda</taxon>
        <taxon>Insecta</taxon>
        <taxon>Pterygota</taxon>
        <taxon>Neoptera</taxon>
        <taxon>Paraneoptera</taxon>
        <taxon>Hemiptera</taxon>
        <taxon>Auchenorrhyncha</taxon>
        <taxon>Cercopoidea</taxon>
        <taxon>Clastopteridae</taxon>
        <taxon>Clastoptera</taxon>
    </lineage>
</organism>
<evidence type="ECO:0000256" key="13">
    <source>
        <dbReference type="ARBA" id="ARBA00023157"/>
    </source>
</evidence>
<comment type="pathway">
    <text evidence="3">Protein modification; protein glycosylation.</text>
</comment>
<comment type="catalytic activity">
    <reaction evidence="15">
        <text>a beta-D-galactoside + CMP-N-acetyl-beta-neuraminate = an N-acetyl-alpha-neuraminyl-(2-&gt;6)-beta-D-galactosyl derivative + CMP + H(+)</text>
        <dbReference type="Rhea" id="RHEA:52104"/>
        <dbReference type="ChEBI" id="CHEBI:15378"/>
        <dbReference type="ChEBI" id="CHEBI:28034"/>
        <dbReference type="ChEBI" id="CHEBI:57812"/>
        <dbReference type="ChEBI" id="CHEBI:60377"/>
        <dbReference type="ChEBI" id="CHEBI:136398"/>
        <dbReference type="EC" id="2.4.3.1"/>
    </reaction>
</comment>
<evidence type="ECO:0000256" key="10">
    <source>
        <dbReference type="ARBA" id="ARBA00022989"/>
    </source>
</evidence>
<dbReference type="EC" id="2.4.3.1" evidence="16"/>
<name>A0A1B6DNN9_9HEMI</name>
<keyword evidence="12 21" id="KW-0472">Membrane</keyword>
<keyword evidence="7" id="KW-0808">Transferase</keyword>
<feature type="transmembrane region" description="Helical" evidence="21">
    <location>
        <begin position="6"/>
        <end position="27"/>
    </location>
</feature>
<dbReference type="GO" id="GO:0005576">
    <property type="term" value="C:extracellular region"/>
    <property type="evidence" value="ECO:0007669"/>
    <property type="project" value="UniProtKB-SubCell"/>
</dbReference>
<evidence type="ECO:0000256" key="8">
    <source>
        <dbReference type="ARBA" id="ARBA00022692"/>
    </source>
</evidence>
<evidence type="ECO:0000256" key="4">
    <source>
        <dbReference type="ARBA" id="ARBA00006003"/>
    </source>
</evidence>
<evidence type="ECO:0000256" key="15">
    <source>
        <dbReference type="ARBA" id="ARBA00034249"/>
    </source>
</evidence>
<dbReference type="PANTHER" id="PTHR46059:SF1">
    <property type="entry name" value="BETA-GALACTOSIDE ALPHA-2,6-SIALYLTRANSFERASE"/>
    <property type="match status" value="1"/>
</dbReference>
<proteinExistence type="inferred from homology"/>
<evidence type="ECO:0000256" key="12">
    <source>
        <dbReference type="ARBA" id="ARBA00023136"/>
    </source>
</evidence>
<evidence type="ECO:0000256" key="11">
    <source>
        <dbReference type="ARBA" id="ARBA00023034"/>
    </source>
</evidence>
<keyword evidence="14" id="KW-0325">Glycoprotein</keyword>
<evidence type="ECO:0000313" key="22">
    <source>
        <dbReference type="EMBL" id="JAS27282.1"/>
    </source>
</evidence>
<dbReference type="CDD" id="cd23968">
    <property type="entry name" value="GT29_ST6GAL1_2"/>
    <property type="match status" value="1"/>
</dbReference>
<evidence type="ECO:0000256" key="5">
    <source>
        <dbReference type="ARBA" id="ARBA00022525"/>
    </source>
</evidence>
<evidence type="ECO:0000256" key="2">
    <source>
        <dbReference type="ARBA" id="ARBA00004613"/>
    </source>
</evidence>
<dbReference type="GO" id="GO:0032580">
    <property type="term" value="C:Golgi cisterna membrane"/>
    <property type="evidence" value="ECO:0007669"/>
    <property type="project" value="UniProtKB-SubCell"/>
</dbReference>
<keyword evidence="13" id="KW-1015">Disulfide bond</keyword>
<dbReference type="EMBL" id="GEDC01010016">
    <property type="protein sequence ID" value="JAS27282.1"/>
    <property type="molecule type" value="Transcribed_RNA"/>
</dbReference>
<evidence type="ECO:0000256" key="3">
    <source>
        <dbReference type="ARBA" id="ARBA00004922"/>
    </source>
</evidence>
<dbReference type="AlphaFoldDB" id="A0A1B6DNN9"/>